<dbReference type="Proteomes" id="UP000267606">
    <property type="component" value="Unassembled WGS sequence"/>
</dbReference>
<reference evidence="3" key="1">
    <citation type="submission" date="2016-06" db="UniProtKB">
        <authorList>
            <consortium name="WormBaseParasite"/>
        </authorList>
    </citation>
    <scope>IDENTIFICATION</scope>
</reference>
<dbReference type="WBParaSite" id="OFLC_0000623801-mRNA-1">
    <property type="protein sequence ID" value="OFLC_0000623801-mRNA-1"/>
    <property type="gene ID" value="OFLC_0000623801"/>
</dbReference>
<gene>
    <name evidence="1" type="ORF">OFLC_LOCUS6239</name>
</gene>
<sequence length="137" mass="16198">MPVMLPSMIGIILRARQARYIIMADGGKGIATCLHKEDMDFTNSWDFLWLGYNDAKNSLEYENNLHENNEPNISIQQNLINHYQNIRRKFQRLWKIWQEESKKFLEMGRVEKLIKVKDGLCRSVVVRMSNDTRLLVL</sequence>
<reference evidence="1 2" key="2">
    <citation type="submission" date="2018-11" db="EMBL/GenBank/DDBJ databases">
        <authorList>
            <consortium name="Pathogen Informatics"/>
        </authorList>
    </citation>
    <scope>NUCLEOTIDE SEQUENCE [LARGE SCALE GENOMIC DNA]</scope>
</reference>
<keyword evidence="2" id="KW-1185">Reference proteome</keyword>
<name>A0A183HFH7_9BILA</name>
<accession>A0A183HFH7</accession>
<evidence type="ECO:0000313" key="1">
    <source>
        <dbReference type="EMBL" id="VDO45878.1"/>
    </source>
</evidence>
<evidence type="ECO:0000313" key="2">
    <source>
        <dbReference type="Proteomes" id="UP000267606"/>
    </source>
</evidence>
<dbReference type="EMBL" id="UZAJ01005819">
    <property type="protein sequence ID" value="VDO45878.1"/>
    <property type="molecule type" value="Genomic_DNA"/>
</dbReference>
<organism evidence="3">
    <name type="scientific">Onchocerca flexuosa</name>
    <dbReference type="NCBI Taxonomy" id="387005"/>
    <lineage>
        <taxon>Eukaryota</taxon>
        <taxon>Metazoa</taxon>
        <taxon>Ecdysozoa</taxon>
        <taxon>Nematoda</taxon>
        <taxon>Chromadorea</taxon>
        <taxon>Rhabditida</taxon>
        <taxon>Spirurina</taxon>
        <taxon>Spiruromorpha</taxon>
        <taxon>Filarioidea</taxon>
        <taxon>Onchocercidae</taxon>
        <taxon>Onchocerca</taxon>
    </lineage>
</organism>
<protein>
    <submittedName>
        <fullName evidence="1 3">Uncharacterized protein</fullName>
    </submittedName>
</protein>
<proteinExistence type="predicted"/>
<evidence type="ECO:0000313" key="3">
    <source>
        <dbReference type="WBParaSite" id="OFLC_0000623801-mRNA-1"/>
    </source>
</evidence>
<dbReference type="AlphaFoldDB" id="A0A183HFH7"/>